<dbReference type="PANTHER" id="PTHR47642">
    <property type="entry name" value="ATP-DEPENDENT DNA HELICASE"/>
    <property type="match status" value="1"/>
</dbReference>
<dbReference type="InterPro" id="IPR003593">
    <property type="entry name" value="AAA+_ATPase"/>
</dbReference>
<dbReference type="InterPro" id="IPR010285">
    <property type="entry name" value="DNA_helicase_pif1-like_DEAD"/>
</dbReference>
<dbReference type="KEGG" id="slh:YH65_07385"/>
<gene>
    <name evidence="2" type="ORF">YH65_07385</name>
</gene>
<dbReference type="InterPro" id="IPR029491">
    <property type="entry name" value="Helicase_HTH"/>
</dbReference>
<feature type="domain" description="AAA+ ATPase" evidence="1">
    <location>
        <begin position="12"/>
        <end position="321"/>
    </location>
</feature>
<dbReference type="Pfam" id="PF05970">
    <property type="entry name" value="PIF1"/>
    <property type="match status" value="1"/>
</dbReference>
<dbReference type="InterPro" id="IPR051055">
    <property type="entry name" value="PIF1_helicase"/>
</dbReference>
<dbReference type="CDD" id="cd18809">
    <property type="entry name" value="SF1_C_RecD"/>
    <property type="match status" value="1"/>
</dbReference>
<dbReference type="AlphaFoldDB" id="A0A7U4RRP3"/>
<dbReference type="Pfam" id="PF14493">
    <property type="entry name" value="HTH_40"/>
    <property type="match status" value="1"/>
</dbReference>
<dbReference type="SMART" id="SM00382">
    <property type="entry name" value="AAA"/>
    <property type="match status" value="1"/>
</dbReference>
<sequence>MKQQTALNILKSGKNVFMTGSAGTGKTYLLNEYTQYLKERRIYPTVVAPTGIAASHLGGQTIHSFFALGIRESIDEGYVEFLLDKKYLKTRFSKLDILIIDEVSMISPELFSSMDLILRGFKGTDVPFGGVQVVISGDFFQLPPVSKEPKEKRFAWQSPVWKALDLQTCYLEEKFRQDDSQLIQILDDIRSGTMTAHSEKLLDSRLEKALPSHFNPTKLYTHNVDVDRINLSELEKLEGEEKLFVYESKGSQKNIEKVFKSSLVMEELTLKKSAVVIFIKNNAEAGYVNGTTGTVESFSPIDNMPIVRTTEGRKIKLEPEEWSLENDSGKVVATVSQVPLRLAWAITVHKSQGMTLDAAEMDLSKTFETGQGYVALSRIKNIEGLRLMGLNPMALRVDPLILHIDGRIKAASQKAAERIESLSPEALEQEFEQHITRLGGIVSKEKIDEEKKNIKEGKPSHSAYVTPAHMKTRHLLPKCGSIIKLAQKRGVSKGTIINHLQRIKEEEPETDLIKYKPDEALFERVDTVVLKLVTKKLKENFSEDGRLKLKAVFDALDGEVGYDDIRLCMLFLNTKES</sequence>
<organism evidence="2 3">
    <name type="scientific">Sulfurovum lithotrophicum</name>
    <dbReference type="NCBI Taxonomy" id="206403"/>
    <lineage>
        <taxon>Bacteria</taxon>
        <taxon>Pseudomonadati</taxon>
        <taxon>Campylobacterota</taxon>
        <taxon>Epsilonproteobacteria</taxon>
        <taxon>Campylobacterales</taxon>
        <taxon>Sulfurovaceae</taxon>
        <taxon>Sulfurovum</taxon>
    </lineage>
</organism>
<dbReference type="Gene3D" id="3.40.50.300">
    <property type="entry name" value="P-loop containing nucleotide triphosphate hydrolases"/>
    <property type="match status" value="1"/>
</dbReference>
<dbReference type="InterPro" id="IPR027417">
    <property type="entry name" value="P-loop_NTPase"/>
</dbReference>
<name>A0A7U4RRP3_9BACT</name>
<evidence type="ECO:0000313" key="2">
    <source>
        <dbReference type="EMBL" id="AKF26001.1"/>
    </source>
</evidence>
<dbReference type="CDD" id="cd18037">
    <property type="entry name" value="DEXSc_Pif1_like"/>
    <property type="match status" value="1"/>
</dbReference>
<proteinExistence type="predicted"/>
<dbReference type="GO" id="GO:0006281">
    <property type="term" value="P:DNA repair"/>
    <property type="evidence" value="ECO:0007669"/>
    <property type="project" value="InterPro"/>
</dbReference>
<evidence type="ECO:0000313" key="3">
    <source>
        <dbReference type="Proteomes" id="UP000034444"/>
    </source>
</evidence>
<dbReference type="RefSeq" id="WP_046552094.1">
    <property type="nucleotide sequence ID" value="NZ_CP011308.1"/>
</dbReference>
<reference evidence="2 3" key="1">
    <citation type="submission" date="2015-04" db="EMBL/GenBank/DDBJ databases">
        <title>Complete genome sequence of Sulfurovum lithotrophicum ATCC BAA-797T.</title>
        <authorList>
            <person name="Ahn J."/>
            <person name="Park G."/>
            <person name="Jeon W."/>
            <person name="Jang Y."/>
            <person name="Jang M."/>
            <person name="Lee H."/>
            <person name="Lee H."/>
        </authorList>
    </citation>
    <scope>NUCLEOTIDE SEQUENCE [LARGE SCALE GENOMIC DNA]</scope>
    <source>
        <strain evidence="3">ATCC BAA-797 / 42BKT</strain>
    </source>
</reference>
<dbReference type="GO" id="GO:0000723">
    <property type="term" value="P:telomere maintenance"/>
    <property type="evidence" value="ECO:0007669"/>
    <property type="project" value="InterPro"/>
</dbReference>
<dbReference type="PANTHER" id="PTHR47642:SF5">
    <property type="entry name" value="ATP-DEPENDENT DNA HELICASE"/>
    <property type="match status" value="1"/>
</dbReference>
<dbReference type="Proteomes" id="UP000034444">
    <property type="component" value="Chromosome"/>
</dbReference>
<reference evidence="3" key="2">
    <citation type="journal article" date="2017" name="Stand. Genomic Sci.">
        <title>Complete genome sequence of the sulfur-oxidizing chemolithoautotrophic Sulfurovum lithotrophicum 42BKTT.</title>
        <authorList>
            <person name="Jeon W."/>
            <person name="Priscilla L."/>
            <person name="Park G."/>
            <person name="Lee H."/>
            <person name="Lee N."/>
            <person name="Lee D."/>
            <person name="Kwon H."/>
            <person name="Ahn I."/>
            <person name="Lee C."/>
            <person name="Lee H."/>
            <person name="Ahn J."/>
        </authorList>
    </citation>
    <scope>NUCLEOTIDE SEQUENCE [LARGE SCALE GENOMIC DNA]</scope>
    <source>
        <strain evidence="3">ATCC BAA-797 / 42BKT</strain>
    </source>
</reference>
<evidence type="ECO:0000259" key="1">
    <source>
        <dbReference type="SMART" id="SM00382"/>
    </source>
</evidence>
<dbReference type="EMBL" id="CP011308">
    <property type="protein sequence ID" value="AKF26001.1"/>
    <property type="molecule type" value="Genomic_DNA"/>
</dbReference>
<accession>A0A7U4RRP3</accession>
<keyword evidence="3" id="KW-1185">Reference proteome</keyword>
<dbReference type="SUPFAM" id="SSF52540">
    <property type="entry name" value="P-loop containing nucleoside triphosphate hydrolases"/>
    <property type="match status" value="2"/>
</dbReference>
<protein>
    <recommendedName>
        <fullName evidence="1">AAA+ ATPase domain-containing protein</fullName>
    </recommendedName>
</protein>
<dbReference type="GO" id="GO:0003678">
    <property type="term" value="F:DNA helicase activity"/>
    <property type="evidence" value="ECO:0007669"/>
    <property type="project" value="InterPro"/>
</dbReference>